<dbReference type="SMART" id="SM00650">
    <property type="entry name" value="rADc"/>
    <property type="match status" value="1"/>
</dbReference>
<keyword evidence="3 7" id="KW-0489">Methyltransferase</keyword>
<dbReference type="GO" id="GO:0052908">
    <property type="term" value="F:16S rRNA (adenine(1518)-N(6)/adenine(1519)-N(6))-dimethyltransferase activity"/>
    <property type="evidence" value="ECO:0007669"/>
    <property type="project" value="UniProtKB-EC"/>
</dbReference>
<dbReference type="OrthoDB" id="9814755at2"/>
<dbReference type="InterPro" id="IPR023165">
    <property type="entry name" value="rRNA_Ade_diMease-like_C"/>
</dbReference>
<feature type="domain" description="Ribosomal RNA adenine methylase transferase N-terminal" evidence="9">
    <location>
        <begin position="19"/>
        <end position="188"/>
    </location>
</feature>
<dbReference type="EMBL" id="VJVV01000003">
    <property type="protein sequence ID" value="TRO82530.1"/>
    <property type="molecule type" value="Genomic_DNA"/>
</dbReference>
<feature type="binding site" evidence="7 8">
    <location>
        <position position="39"/>
    </location>
    <ligand>
        <name>S-adenosyl-L-methionine</name>
        <dbReference type="ChEBI" id="CHEBI:59789"/>
    </ligand>
</feature>
<keyword evidence="11" id="KW-1185">Reference proteome</keyword>
<dbReference type="InterPro" id="IPR001737">
    <property type="entry name" value="KsgA/Erm"/>
</dbReference>
<evidence type="ECO:0000256" key="7">
    <source>
        <dbReference type="HAMAP-Rule" id="MF_00607"/>
    </source>
</evidence>
<feature type="binding site" evidence="7 8">
    <location>
        <position position="12"/>
    </location>
    <ligand>
        <name>S-adenosyl-L-methionine</name>
        <dbReference type="ChEBI" id="CHEBI:59789"/>
    </ligand>
</feature>
<dbReference type="NCBIfam" id="TIGR00755">
    <property type="entry name" value="ksgA"/>
    <property type="match status" value="1"/>
</dbReference>
<dbReference type="EC" id="2.1.1.182" evidence="7"/>
<evidence type="ECO:0000256" key="2">
    <source>
        <dbReference type="ARBA" id="ARBA00022552"/>
    </source>
</evidence>
<keyword evidence="1 7" id="KW-0963">Cytoplasm</keyword>
<keyword evidence="6 7" id="KW-0694">RNA-binding</keyword>
<evidence type="ECO:0000256" key="6">
    <source>
        <dbReference type="ARBA" id="ARBA00022884"/>
    </source>
</evidence>
<comment type="similarity">
    <text evidence="7">Belongs to the class I-like SAM-binding methyltransferase superfamily. rRNA adenine N(6)-methyltransferase family. RsmA subfamily.</text>
</comment>
<keyword evidence="4 7" id="KW-0808">Transferase</keyword>
<dbReference type="HAMAP" id="MF_00607">
    <property type="entry name" value="16SrRNA_methyltr_A"/>
    <property type="match status" value="1"/>
</dbReference>
<dbReference type="SUPFAM" id="SSF53335">
    <property type="entry name" value="S-adenosyl-L-methionine-dependent methyltransferases"/>
    <property type="match status" value="1"/>
</dbReference>
<dbReference type="PANTHER" id="PTHR11727:SF7">
    <property type="entry name" value="DIMETHYLADENOSINE TRANSFERASE-RELATED"/>
    <property type="match status" value="1"/>
</dbReference>
<dbReference type="InterPro" id="IPR011530">
    <property type="entry name" value="rRNA_adenine_dimethylase"/>
</dbReference>
<gene>
    <name evidence="7 10" type="primary">rsmA</name>
    <name evidence="7" type="synonym">ksgA</name>
    <name evidence="10" type="ORF">FL622_04900</name>
</gene>
<evidence type="ECO:0000256" key="4">
    <source>
        <dbReference type="ARBA" id="ARBA00022679"/>
    </source>
</evidence>
<evidence type="ECO:0000256" key="5">
    <source>
        <dbReference type="ARBA" id="ARBA00022691"/>
    </source>
</evidence>
<sequence>MEHRPKKRFGQNFLRDHSVIDRILAAAELGPTDQVLEIGPGMGALTDRMLPLVERLQVMELDRDLIAALEGRQAAHLIIHEGDALRFDWPELLGPGPFKLVANLPYNISSQILFKLLDHRQLFSRAVLMFQKEVGDRIAASPGTRDYGILSVFCKLWFDVRRVVTVPPGAFHPPPKVTSVVLAFDPLAEARVLVADEPFFRRVVKAAFAQRRKTLRNTLTASGLGFPGFEARLAEAGIDPGRRGETLDLTEFAHLAELLRQPSV</sequence>
<feature type="binding site" evidence="7 8">
    <location>
        <position position="83"/>
    </location>
    <ligand>
        <name>S-adenosyl-L-methionine</name>
        <dbReference type="ChEBI" id="CHEBI:59789"/>
    </ligand>
</feature>
<feature type="binding site" evidence="7 8">
    <location>
        <position position="60"/>
    </location>
    <ligand>
        <name>S-adenosyl-L-methionine</name>
        <dbReference type="ChEBI" id="CHEBI:59789"/>
    </ligand>
</feature>
<protein>
    <recommendedName>
        <fullName evidence="7">Ribosomal RNA small subunit methyltransferase A</fullName>
        <ecNumber evidence="7">2.1.1.182</ecNumber>
    </recommendedName>
    <alternativeName>
        <fullName evidence="7">16S rRNA (adenine(1518)-N(6)/adenine(1519)-N(6))-dimethyltransferase</fullName>
    </alternativeName>
    <alternativeName>
        <fullName evidence="7">16S rRNA dimethyladenosine transferase</fullName>
    </alternativeName>
    <alternativeName>
        <fullName evidence="7">16S rRNA dimethylase</fullName>
    </alternativeName>
    <alternativeName>
        <fullName evidence="7">S-adenosylmethionine-6-N', N'-adenosyl(rRNA) dimethyltransferase</fullName>
    </alternativeName>
</protein>
<evidence type="ECO:0000256" key="3">
    <source>
        <dbReference type="ARBA" id="ARBA00022603"/>
    </source>
</evidence>
<evidence type="ECO:0000256" key="1">
    <source>
        <dbReference type="ARBA" id="ARBA00022490"/>
    </source>
</evidence>
<organism evidence="10 11">
    <name type="scientific">Trichloromonas acetexigens</name>
    <dbReference type="NCBI Taxonomy" id="38815"/>
    <lineage>
        <taxon>Bacteria</taxon>
        <taxon>Pseudomonadati</taxon>
        <taxon>Thermodesulfobacteriota</taxon>
        <taxon>Desulfuromonadia</taxon>
        <taxon>Desulfuromonadales</taxon>
        <taxon>Trichloromonadaceae</taxon>
        <taxon>Trichloromonas</taxon>
    </lineage>
</organism>
<dbReference type="PANTHER" id="PTHR11727">
    <property type="entry name" value="DIMETHYLADENOSINE TRANSFERASE"/>
    <property type="match status" value="1"/>
</dbReference>
<dbReference type="InterPro" id="IPR029063">
    <property type="entry name" value="SAM-dependent_MTases_sf"/>
</dbReference>
<keyword evidence="2 7" id="KW-0698">rRNA processing</keyword>
<dbReference type="Proteomes" id="UP000317155">
    <property type="component" value="Unassembled WGS sequence"/>
</dbReference>
<accession>A0A550JH40</accession>
<dbReference type="Pfam" id="PF00398">
    <property type="entry name" value="RrnaAD"/>
    <property type="match status" value="1"/>
</dbReference>
<keyword evidence="5 7" id="KW-0949">S-adenosyl-L-methionine</keyword>
<dbReference type="Gene3D" id="3.40.50.150">
    <property type="entry name" value="Vaccinia Virus protein VP39"/>
    <property type="match status" value="1"/>
</dbReference>
<reference evidence="10 11" key="1">
    <citation type="submission" date="2019-07" db="EMBL/GenBank/DDBJ databases">
        <title>Insights of Desulfuromonas acetexigens electromicrobiology.</title>
        <authorList>
            <person name="Katuri K."/>
            <person name="Sapireddy V."/>
            <person name="Shaw D.R."/>
            <person name="Saikaly P."/>
        </authorList>
    </citation>
    <scope>NUCLEOTIDE SEQUENCE [LARGE SCALE GENOMIC DNA]</scope>
    <source>
        <strain evidence="10 11">2873</strain>
    </source>
</reference>
<evidence type="ECO:0000256" key="8">
    <source>
        <dbReference type="PROSITE-ProRule" id="PRU01026"/>
    </source>
</evidence>
<dbReference type="GO" id="GO:0005829">
    <property type="term" value="C:cytosol"/>
    <property type="evidence" value="ECO:0007669"/>
    <property type="project" value="TreeGrafter"/>
</dbReference>
<comment type="function">
    <text evidence="7">Specifically dimethylates two adjacent adenosines (A1518 and A1519) in the loop of a conserved hairpin near the 3'-end of 16S rRNA in the 30S particle. May play a critical role in biogenesis of 30S subunits.</text>
</comment>
<dbReference type="InterPro" id="IPR020598">
    <property type="entry name" value="rRNA_Ade_methylase_Trfase_N"/>
</dbReference>
<dbReference type="InterPro" id="IPR020596">
    <property type="entry name" value="rRNA_Ade_Mease_Trfase_CS"/>
</dbReference>
<feature type="binding site" evidence="7 8">
    <location>
        <position position="14"/>
    </location>
    <ligand>
        <name>S-adenosyl-L-methionine</name>
        <dbReference type="ChEBI" id="CHEBI:59789"/>
    </ligand>
</feature>
<dbReference type="Gene3D" id="1.10.8.100">
    <property type="entry name" value="Ribosomal RNA adenine dimethylase-like, domain 2"/>
    <property type="match status" value="1"/>
</dbReference>
<dbReference type="PROSITE" id="PS01131">
    <property type="entry name" value="RRNA_A_DIMETH"/>
    <property type="match status" value="1"/>
</dbReference>
<name>A0A550JH40_9BACT</name>
<proteinExistence type="inferred from homology"/>
<comment type="caution">
    <text evidence="10">The sequence shown here is derived from an EMBL/GenBank/DDBJ whole genome shotgun (WGS) entry which is preliminary data.</text>
</comment>
<dbReference type="PROSITE" id="PS51689">
    <property type="entry name" value="SAM_RNA_A_N6_MT"/>
    <property type="match status" value="1"/>
</dbReference>
<comment type="catalytic activity">
    <reaction evidence="7">
        <text>adenosine(1518)/adenosine(1519) in 16S rRNA + 4 S-adenosyl-L-methionine = N(6)-dimethyladenosine(1518)/N(6)-dimethyladenosine(1519) in 16S rRNA + 4 S-adenosyl-L-homocysteine + 4 H(+)</text>
        <dbReference type="Rhea" id="RHEA:19609"/>
        <dbReference type="Rhea" id="RHEA-COMP:10232"/>
        <dbReference type="Rhea" id="RHEA-COMP:10233"/>
        <dbReference type="ChEBI" id="CHEBI:15378"/>
        <dbReference type="ChEBI" id="CHEBI:57856"/>
        <dbReference type="ChEBI" id="CHEBI:59789"/>
        <dbReference type="ChEBI" id="CHEBI:74411"/>
        <dbReference type="ChEBI" id="CHEBI:74493"/>
        <dbReference type="EC" id="2.1.1.182"/>
    </reaction>
</comment>
<evidence type="ECO:0000313" key="10">
    <source>
        <dbReference type="EMBL" id="TRO82530.1"/>
    </source>
</evidence>
<dbReference type="GO" id="GO:0003723">
    <property type="term" value="F:RNA binding"/>
    <property type="evidence" value="ECO:0007669"/>
    <property type="project" value="UniProtKB-UniRule"/>
</dbReference>
<comment type="subcellular location">
    <subcellularLocation>
        <location evidence="7">Cytoplasm</location>
    </subcellularLocation>
</comment>
<dbReference type="AlphaFoldDB" id="A0A550JH40"/>
<dbReference type="RefSeq" id="WP_092056618.1">
    <property type="nucleotide sequence ID" value="NZ_FOJJ01000023.1"/>
</dbReference>
<evidence type="ECO:0000313" key="11">
    <source>
        <dbReference type="Proteomes" id="UP000317155"/>
    </source>
</evidence>
<feature type="binding site" evidence="7 8">
    <location>
        <position position="103"/>
    </location>
    <ligand>
        <name>S-adenosyl-L-methionine</name>
        <dbReference type="ChEBI" id="CHEBI:59789"/>
    </ligand>
</feature>
<evidence type="ECO:0000259" key="9">
    <source>
        <dbReference type="SMART" id="SM00650"/>
    </source>
</evidence>